<evidence type="ECO:0000313" key="1">
    <source>
        <dbReference type="EMBL" id="AAM06700.1"/>
    </source>
</evidence>
<dbReference type="KEGG" id="mac:MA_3331"/>
<gene>
    <name evidence="1" type="ordered locus">MA_3331</name>
</gene>
<protein>
    <submittedName>
        <fullName evidence="1">Uncharacterized protein</fullName>
    </submittedName>
</protein>
<reference evidence="1 2" key="1">
    <citation type="journal article" date="2002" name="Genome Res.">
        <title>The genome of Methanosarcina acetivorans reveals extensive metabolic and physiological diversity.</title>
        <authorList>
            <person name="Galagan J.E."/>
            <person name="Nusbaum C."/>
            <person name="Roy A."/>
            <person name="Endrizzi M.G."/>
            <person name="Macdonald P."/>
            <person name="FitzHugh W."/>
            <person name="Calvo S."/>
            <person name="Engels R."/>
            <person name="Smirnov S."/>
            <person name="Atnoor D."/>
            <person name="Brown A."/>
            <person name="Allen N."/>
            <person name="Naylor J."/>
            <person name="Stange-Thomann N."/>
            <person name="DeArellano K."/>
            <person name="Johnson R."/>
            <person name="Linton L."/>
            <person name="McEwan P."/>
            <person name="McKernan K."/>
            <person name="Talamas J."/>
            <person name="Tirrell A."/>
            <person name="Ye W."/>
            <person name="Zimmer A."/>
            <person name="Barber R.D."/>
            <person name="Cann I."/>
            <person name="Graham D.E."/>
            <person name="Grahame D.A."/>
            <person name="Guss A."/>
            <person name="Hedderich R."/>
            <person name="Ingram-Smith C."/>
            <person name="Kuettner C.H."/>
            <person name="Krzycki J.A."/>
            <person name="Leigh J.A."/>
            <person name="Li W."/>
            <person name="Liu J."/>
            <person name="Mukhopadhyay B."/>
            <person name="Reeve J.N."/>
            <person name="Smith K."/>
            <person name="Springer T.A."/>
            <person name="Umayam L.A."/>
            <person name="White O."/>
            <person name="White R.H."/>
            <person name="de Macario E.C."/>
            <person name="Ferry J.G."/>
            <person name="Jarrell K.F."/>
            <person name="Jing H."/>
            <person name="Macario A.J.L."/>
            <person name="Paulsen I."/>
            <person name="Pritchett M."/>
            <person name="Sowers K.R."/>
            <person name="Swanson R.V."/>
            <person name="Zinder S.H."/>
            <person name="Lander E."/>
            <person name="Metcalf W.W."/>
            <person name="Birren B."/>
        </authorList>
    </citation>
    <scope>NUCLEOTIDE SEQUENCE [LARGE SCALE GENOMIC DNA]</scope>
    <source>
        <strain evidence="2">ATCC 35395 / DSM 2834 / JCM 12185 / C2A</strain>
    </source>
</reference>
<dbReference type="AlphaFoldDB" id="Q8TKR7"/>
<organism evidence="1 2">
    <name type="scientific">Methanosarcina acetivorans (strain ATCC 35395 / DSM 2834 / JCM 12185 / C2A)</name>
    <dbReference type="NCBI Taxonomy" id="188937"/>
    <lineage>
        <taxon>Archaea</taxon>
        <taxon>Methanobacteriati</taxon>
        <taxon>Methanobacteriota</taxon>
        <taxon>Stenosarchaea group</taxon>
        <taxon>Methanomicrobia</taxon>
        <taxon>Methanosarcinales</taxon>
        <taxon>Methanosarcinaceae</taxon>
        <taxon>Methanosarcina</taxon>
    </lineage>
</organism>
<dbReference type="Proteomes" id="UP000002487">
    <property type="component" value="Chromosome"/>
</dbReference>
<dbReference type="InParanoid" id="Q8TKR7"/>
<sequence length="97" mass="11292">MYVKKINPFFPRHSWGLRGSILKSRIINSAATAPELKISGSLVMFRIVPAIINKAPISSRIRSFLFKNFLPFNLPYWDLEFSNYSFKPLKYALIPYH</sequence>
<accession>Q8TKR7</accession>
<proteinExistence type="predicted"/>
<keyword evidence="2" id="KW-1185">Reference proteome</keyword>
<name>Q8TKR7_METAC</name>
<dbReference type="EnsemblBacteria" id="AAM06700">
    <property type="protein sequence ID" value="AAM06700"/>
    <property type="gene ID" value="MA_3331"/>
</dbReference>
<dbReference type="EMBL" id="AE010299">
    <property type="protein sequence ID" value="AAM06700.1"/>
    <property type="molecule type" value="Genomic_DNA"/>
</dbReference>
<dbReference type="HOGENOM" id="CLU_2340133_0_0_2"/>
<evidence type="ECO:0000313" key="2">
    <source>
        <dbReference type="Proteomes" id="UP000002487"/>
    </source>
</evidence>